<reference evidence="1 2" key="1">
    <citation type="submission" date="2019-09" db="EMBL/GenBank/DDBJ databases">
        <title>A chromosome-level genome assembly of the Chinese tupelo Nyssa sinensis.</title>
        <authorList>
            <person name="Yang X."/>
            <person name="Kang M."/>
            <person name="Yang Y."/>
            <person name="Xiong H."/>
            <person name="Wang M."/>
            <person name="Zhang Z."/>
            <person name="Wang Z."/>
            <person name="Wu H."/>
            <person name="Ma T."/>
            <person name="Liu J."/>
            <person name="Xi Z."/>
        </authorList>
    </citation>
    <scope>NUCLEOTIDE SEQUENCE [LARGE SCALE GENOMIC DNA]</scope>
    <source>
        <strain evidence="1">J267</strain>
        <tissue evidence="1">Leaf</tissue>
    </source>
</reference>
<dbReference type="EMBL" id="CM018049">
    <property type="protein sequence ID" value="KAA8519454.1"/>
    <property type="molecule type" value="Genomic_DNA"/>
</dbReference>
<accession>A0A5J4ZNP6</accession>
<sequence length="112" mass="12655">MILYIIASFLRLPRVDRSHYPVLGPDPTTDEVVAGALRRDGLQVVVPTATHPTDDIFAEDIDQPYIHDLPVFDPVHDPALAQGLTVADLDHHYEQIHQDFFLLVMGHIEHQD</sequence>
<evidence type="ECO:0000313" key="1">
    <source>
        <dbReference type="EMBL" id="KAA8519454.1"/>
    </source>
</evidence>
<dbReference type="AlphaFoldDB" id="A0A5J4ZNP6"/>
<dbReference type="Proteomes" id="UP000325577">
    <property type="component" value="Linkage Group LG6"/>
</dbReference>
<protein>
    <submittedName>
        <fullName evidence="1">Uncharacterized protein</fullName>
    </submittedName>
</protein>
<proteinExistence type="predicted"/>
<organism evidence="1 2">
    <name type="scientific">Nyssa sinensis</name>
    <dbReference type="NCBI Taxonomy" id="561372"/>
    <lineage>
        <taxon>Eukaryota</taxon>
        <taxon>Viridiplantae</taxon>
        <taxon>Streptophyta</taxon>
        <taxon>Embryophyta</taxon>
        <taxon>Tracheophyta</taxon>
        <taxon>Spermatophyta</taxon>
        <taxon>Magnoliopsida</taxon>
        <taxon>eudicotyledons</taxon>
        <taxon>Gunneridae</taxon>
        <taxon>Pentapetalae</taxon>
        <taxon>asterids</taxon>
        <taxon>Cornales</taxon>
        <taxon>Nyssaceae</taxon>
        <taxon>Nyssa</taxon>
    </lineage>
</organism>
<gene>
    <name evidence="1" type="ORF">F0562_013671</name>
</gene>
<keyword evidence="2" id="KW-1185">Reference proteome</keyword>
<name>A0A5J4ZNP6_9ASTE</name>
<evidence type="ECO:0000313" key="2">
    <source>
        <dbReference type="Proteomes" id="UP000325577"/>
    </source>
</evidence>